<dbReference type="Gene3D" id="2.120.10.80">
    <property type="entry name" value="Kelch-type beta propeller"/>
    <property type="match status" value="1"/>
</dbReference>
<feature type="domain" description="Rax2-like C-terminal" evidence="3">
    <location>
        <begin position="901"/>
        <end position="1151"/>
    </location>
</feature>
<feature type="chain" id="PRO_5025480553" evidence="2">
    <location>
        <begin position="29"/>
        <end position="1303"/>
    </location>
</feature>
<sequence length="1303" mass="139003">MRDSFASLLASRAGKLALSLLFTSSAHALSFTPVPSPKLNLEQLGRVAFAGDFDSISIYQYEGQNQANTGRTGALLSRYPNGIFAPINETDADIKAMCTYQSNGQDRIMFAGNFTSVGDLATPGGVALLDPNTGNVTAIEGLGGAVNTLYCDGNQVYLGGQFNGGNSTNAIIWKDGWQDLSFQGFSGVVNSITKASNNNIIFGGEFNGLGGNATVVTENNTQIIPIANAQISAQTSSGLPGFTEPADIICKSDFSTQGSGSTWLLSDRASGFWKAEFGFGFRPTKLRLFNTNYEGRGTKTFRFTALPDGGIMNLTYTDLSTGRPAYCDARCPLPEGNTTAQDFTFVNSIGMDAFKIDISDWYGNGAGLNGVQLFQDEMYSYAINDFNEPANCSTATSSLSESTSTGSWQVTPSHDSFSQYLTTVLQGPDISTDAATVTFSPDLKQSGNYSVTIYTPGCIGDGTCGSRGRVNVTTQMSQGGQDAGSVLWQTNNYDKYDEIYNGPINIRDGFRPSVTLRPASGQGPSAVTIVAQRVRFTLLRATSGNLNGLFEYTAGQALADIELSDSVINQAGASLTPREKAVVVSVTTGNDNLYVAGSFSTDDGRNNIFRVANNAQGPTALAGNGLNDQVMTMFHNDSTLYVGGNFTNTDDGKSQGLNGVAAYANNQWTPLGAGVEGVVLFLVPFDLNLTAGSSEQVLAVSGFFGTVNAFDNNPATVVDGLAVWVPSQKNWLHNLNTTTFSASGRLMAYADADGNRWFGGSITSGFLGANGAAELSSDNAALSLRTFPIDITNQQPPTTLRKRAIMDSDDLHTTGVRTGFFYKENGNNKTILAGHFAADGTDGQNVTNVLIIDGNDSDKITGFVEQVDANSTFAAVAVNNDTLYAGGVVTGTVNDKSVVGIIAYDLASNSFPNVQPPALQGNNVIVNAIAPRPKSGEIYVGGRFQSGGEFTCPGLCMWNSQTSQWNRPNNNVAGVVNALVWTSDTTLLVAGNLTFGDNSTTILSFDQSKNQFTEIAGANALPGPVTAVTVATKEGDELWATGNSTDGTAYLQRFDSKKWTAVDPALFGAGTDIRGIQVLSLTEDHDAAALISRDQDLLLMGQINITNFGTASGAFFNGTTLTPFLLATTADNTPGSLSSIFVENPNMFFRESKKHLALGFIVLIALAIALALTFLLVVIGIAIEWYRKKAQGYSPAPQSYPDRLGNGGYMHMDAVVMAPIVCNDLPYAQAYENAIQLYKEIPMTYILCEKDVVIFWEIQQRFINTIEEVSRNKVDVKKIDAGHIPMWSKPDEILKLLLEAVQH</sequence>
<dbReference type="InterPro" id="IPR048265">
    <property type="entry name" value="Rax2-like_third"/>
</dbReference>
<accession>A0A6A5RV52</accession>
<dbReference type="InterPro" id="IPR024982">
    <property type="entry name" value="Rax2-like_C"/>
</dbReference>
<keyword evidence="1" id="KW-0472">Membrane</keyword>
<dbReference type="SUPFAM" id="SSF50965">
    <property type="entry name" value="Galactose oxidase, central domain"/>
    <property type="match status" value="1"/>
</dbReference>
<evidence type="ECO:0000313" key="6">
    <source>
        <dbReference type="EMBL" id="KAF1932331.1"/>
    </source>
</evidence>
<dbReference type="InterPro" id="IPR015915">
    <property type="entry name" value="Kelch-typ_b-propeller"/>
</dbReference>
<dbReference type="Proteomes" id="UP000800082">
    <property type="component" value="Unassembled WGS sequence"/>
</dbReference>
<dbReference type="InterPro" id="IPR029058">
    <property type="entry name" value="AB_hydrolase_fold"/>
</dbReference>
<evidence type="ECO:0000259" key="4">
    <source>
        <dbReference type="Pfam" id="PF20842"/>
    </source>
</evidence>
<dbReference type="Gene3D" id="3.40.50.1820">
    <property type="entry name" value="alpha/beta hydrolase"/>
    <property type="match status" value="1"/>
</dbReference>
<dbReference type="PANTHER" id="PTHR31778:SF2">
    <property type="entry name" value="BUD SITE SELECTION PROTEIN RAX2"/>
    <property type="match status" value="1"/>
</dbReference>
<protein>
    <submittedName>
        <fullName evidence="6">Uncharacterized protein</fullName>
    </submittedName>
</protein>
<dbReference type="Pfam" id="PF12768">
    <property type="entry name" value="Rax2"/>
    <property type="match status" value="1"/>
</dbReference>
<evidence type="ECO:0000259" key="3">
    <source>
        <dbReference type="Pfam" id="PF12768"/>
    </source>
</evidence>
<reference evidence="6" key="1">
    <citation type="journal article" date="2020" name="Stud. Mycol.">
        <title>101 Dothideomycetes genomes: a test case for predicting lifestyles and emergence of pathogens.</title>
        <authorList>
            <person name="Haridas S."/>
            <person name="Albert R."/>
            <person name="Binder M."/>
            <person name="Bloem J."/>
            <person name="Labutti K."/>
            <person name="Salamov A."/>
            <person name="Andreopoulos B."/>
            <person name="Baker S."/>
            <person name="Barry K."/>
            <person name="Bills G."/>
            <person name="Bluhm B."/>
            <person name="Cannon C."/>
            <person name="Castanera R."/>
            <person name="Culley D."/>
            <person name="Daum C."/>
            <person name="Ezra D."/>
            <person name="Gonzalez J."/>
            <person name="Henrissat B."/>
            <person name="Kuo A."/>
            <person name="Liang C."/>
            <person name="Lipzen A."/>
            <person name="Lutzoni F."/>
            <person name="Magnuson J."/>
            <person name="Mondo S."/>
            <person name="Nolan M."/>
            <person name="Ohm R."/>
            <person name="Pangilinan J."/>
            <person name="Park H.-J."/>
            <person name="Ramirez L."/>
            <person name="Alfaro M."/>
            <person name="Sun H."/>
            <person name="Tritt A."/>
            <person name="Yoshinaga Y."/>
            <person name="Zwiers L.-H."/>
            <person name="Turgeon B."/>
            <person name="Goodwin S."/>
            <person name="Spatafora J."/>
            <person name="Crous P."/>
            <person name="Grigoriev I."/>
        </authorList>
    </citation>
    <scope>NUCLEOTIDE SEQUENCE</scope>
    <source>
        <strain evidence="6">CBS 183.55</strain>
    </source>
</reference>
<evidence type="ECO:0000256" key="2">
    <source>
        <dbReference type="SAM" id="SignalP"/>
    </source>
</evidence>
<dbReference type="Pfam" id="PF20843">
    <property type="entry name" value="Rax2_3"/>
    <property type="match status" value="1"/>
</dbReference>
<gene>
    <name evidence="6" type="ORF">M421DRAFT_1973</name>
</gene>
<dbReference type="InterPro" id="IPR048266">
    <property type="entry name" value="Rax2-like_second"/>
</dbReference>
<dbReference type="RefSeq" id="XP_033452579.1">
    <property type="nucleotide sequence ID" value="XM_033588068.1"/>
</dbReference>
<dbReference type="EMBL" id="ML978959">
    <property type="protein sequence ID" value="KAF1932331.1"/>
    <property type="molecule type" value="Genomic_DNA"/>
</dbReference>
<feature type="transmembrane region" description="Helical" evidence="1">
    <location>
        <begin position="1156"/>
        <end position="1183"/>
    </location>
</feature>
<keyword evidence="1" id="KW-0812">Transmembrane</keyword>
<dbReference type="InterPro" id="IPR011043">
    <property type="entry name" value="Gal_Oxase/kelch_b-propeller"/>
</dbReference>
<keyword evidence="7" id="KW-1185">Reference proteome</keyword>
<feature type="domain" description="Rax2-like third" evidence="5">
    <location>
        <begin position="379"/>
        <end position="538"/>
    </location>
</feature>
<dbReference type="PANTHER" id="PTHR31778">
    <property type="entry name" value="BUD SITE SELECTION PROTEIN RAX2"/>
    <property type="match status" value="1"/>
</dbReference>
<evidence type="ECO:0000313" key="7">
    <source>
        <dbReference type="Proteomes" id="UP000800082"/>
    </source>
</evidence>
<name>A0A6A5RV52_9PLEO</name>
<organism evidence="6 7">
    <name type="scientific">Didymella exigua CBS 183.55</name>
    <dbReference type="NCBI Taxonomy" id="1150837"/>
    <lineage>
        <taxon>Eukaryota</taxon>
        <taxon>Fungi</taxon>
        <taxon>Dikarya</taxon>
        <taxon>Ascomycota</taxon>
        <taxon>Pezizomycotina</taxon>
        <taxon>Dothideomycetes</taxon>
        <taxon>Pleosporomycetidae</taxon>
        <taxon>Pleosporales</taxon>
        <taxon>Pleosporineae</taxon>
        <taxon>Didymellaceae</taxon>
        <taxon>Didymella</taxon>
    </lineage>
</organism>
<keyword evidence="2" id="KW-0732">Signal</keyword>
<dbReference type="OrthoDB" id="2503993at2759"/>
<feature type="domain" description="Rax2-like second" evidence="4">
    <location>
        <begin position="219"/>
        <end position="368"/>
    </location>
</feature>
<evidence type="ECO:0000256" key="1">
    <source>
        <dbReference type="SAM" id="Phobius"/>
    </source>
</evidence>
<proteinExistence type="predicted"/>
<dbReference type="Pfam" id="PF20842">
    <property type="entry name" value="Rax2_2"/>
    <property type="match status" value="1"/>
</dbReference>
<keyword evidence="1" id="KW-1133">Transmembrane helix</keyword>
<dbReference type="GO" id="GO:1902929">
    <property type="term" value="C:plasma membrane of growing cell tip"/>
    <property type="evidence" value="ECO:0007669"/>
    <property type="project" value="TreeGrafter"/>
</dbReference>
<dbReference type="GeneID" id="54345715"/>
<evidence type="ECO:0000259" key="5">
    <source>
        <dbReference type="Pfam" id="PF20843"/>
    </source>
</evidence>
<feature type="signal peptide" evidence="2">
    <location>
        <begin position="1"/>
        <end position="28"/>
    </location>
</feature>
<dbReference type="SUPFAM" id="SSF53474">
    <property type="entry name" value="alpha/beta-Hydrolases"/>
    <property type="match status" value="1"/>
</dbReference>